<organism evidence="1 2">
    <name type="scientific">Funneliformis caledonium</name>
    <dbReference type="NCBI Taxonomy" id="1117310"/>
    <lineage>
        <taxon>Eukaryota</taxon>
        <taxon>Fungi</taxon>
        <taxon>Fungi incertae sedis</taxon>
        <taxon>Mucoromycota</taxon>
        <taxon>Glomeromycotina</taxon>
        <taxon>Glomeromycetes</taxon>
        <taxon>Glomerales</taxon>
        <taxon>Glomeraceae</taxon>
        <taxon>Funneliformis</taxon>
    </lineage>
</organism>
<gene>
    <name evidence="1" type="ORF">FCALED_LOCUS167</name>
</gene>
<dbReference type="AlphaFoldDB" id="A0A9N8V0B7"/>
<proteinExistence type="predicted"/>
<accession>A0A9N8V0B7</accession>
<evidence type="ECO:0000313" key="1">
    <source>
        <dbReference type="EMBL" id="CAG8436828.1"/>
    </source>
</evidence>
<protein>
    <submittedName>
        <fullName evidence="1">16028_t:CDS:1</fullName>
    </submittedName>
</protein>
<dbReference type="Proteomes" id="UP000789570">
    <property type="component" value="Unassembled WGS sequence"/>
</dbReference>
<comment type="caution">
    <text evidence="1">The sequence shown here is derived from an EMBL/GenBank/DDBJ whole genome shotgun (WGS) entry which is preliminary data.</text>
</comment>
<name>A0A9N8V0B7_9GLOM</name>
<evidence type="ECO:0000313" key="2">
    <source>
        <dbReference type="Proteomes" id="UP000789570"/>
    </source>
</evidence>
<reference evidence="1" key="1">
    <citation type="submission" date="2021-06" db="EMBL/GenBank/DDBJ databases">
        <authorList>
            <person name="Kallberg Y."/>
            <person name="Tangrot J."/>
            <person name="Rosling A."/>
        </authorList>
    </citation>
    <scope>NUCLEOTIDE SEQUENCE</scope>
    <source>
        <strain evidence="1">UK204</strain>
    </source>
</reference>
<sequence>MITLPHSNILNTACGLPDRGATTIILRAKKFGSYCHFSKNLCGKAII</sequence>
<dbReference type="EMBL" id="CAJVPQ010000012">
    <property type="protein sequence ID" value="CAG8436828.1"/>
    <property type="molecule type" value="Genomic_DNA"/>
</dbReference>
<keyword evidence="2" id="KW-1185">Reference proteome</keyword>